<dbReference type="SUPFAM" id="SSF140931">
    <property type="entry name" value="Fic-like"/>
    <property type="match status" value="1"/>
</dbReference>
<dbReference type="AlphaFoldDB" id="A0A0M1VX29"/>
<keyword evidence="2" id="KW-0547">Nucleotide-binding</keyword>
<dbReference type="GO" id="GO:0005524">
    <property type="term" value="F:ATP binding"/>
    <property type="evidence" value="ECO:0007669"/>
    <property type="project" value="UniProtKB-KW"/>
</dbReference>
<dbReference type="PROSITE" id="PS51459">
    <property type="entry name" value="FIDO"/>
    <property type="match status" value="1"/>
</dbReference>
<sequence length="427" mass="50598">MLNKYENLIKLYYKKKNIEDEYIKRIENPSTFITDLKINPIKRENKILDKEYNLFYVNLIEHTLLQQEIFENSIKITSLSNPNEFPQIAITEIVNKILSNELYKTNKIEGIETVKSEIYSSLKDDKKSNKKSNKLDGIIKKYKDIMEENFKDIQHIDNLSTFRKIYDEMFEDFEKSGNYKLDGKYFRKDIVKIINSVGKTIHIGINGEEAIEKNMEDLIQFMNKKDIPFLVKASISHFFFEYIHPFYDGNGRFGRYLLSLYLARKLDILTAFSVSYSISKNLDDYYKSFVEVEDVNNFGEITFFVENVLETIKKGQEMIIELLNDSIMKFNHSREIFEEITKDLSEKEKVILFIYLQNYLFNDYDEVTNIELTIIIGNFNQQSITQQNITQQTINKYTQELEKKGYLVKVNQRPLTYTLSEKITDKL</sequence>
<dbReference type="InterPro" id="IPR040198">
    <property type="entry name" value="Fido_containing"/>
</dbReference>
<dbReference type="EMBL" id="ACDE02000015">
    <property type="protein sequence ID" value="EEO41248.1"/>
    <property type="molecule type" value="Genomic_DNA"/>
</dbReference>
<evidence type="ECO:0000256" key="2">
    <source>
        <dbReference type="PIRSR" id="PIRSR640198-2"/>
    </source>
</evidence>
<protein>
    <recommendedName>
        <fullName evidence="3">Fido domain-containing protein</fullName>
    </recommendedName>
</protein>
<dbReference type="InterPro" id="IPR036597">
    <property type="entry name" value="Fido-like_dom_sf"/>
</dbReference>
<dbReference type="eggNOG" id="COG3177">
    <property type="taxonomic scope" value="Bacteria"/>
</dbReference>
<organism evidence="4 5">
    <name type="scientific">Fusobacterium vincentii 4_1_13</name>
    <dbReference type="NCBI Taxonomy" id="469606"/>
    <lineage>
        <taxon>Bacteria</taxon>
        <taxon>Fusobacteriati</taxon>
        <taxon>Fusobacteriota</taxon>
        <taxon>Fusobacteriia</taxon>
        <taxon>Fusobacteriales</taxon>
        <taxon>Fusobacteriaceae</taxon>
        <taxon>Fusobacterium</taxon>
    </lineage>
</organism>
<keyword evidence="2" id="KW-0067">ATP-binding</keyword>
<feature type="binding site" evidence="2">
    <location>
        <begin position="248"/>
        <end position="255"/>
    </location>
    <ligand>
        <name>ATP</name>
        <dbReference type="ChEBI" id="CHEBI:30616"/>
    </ligand>
</feature>
<dbReference type="PANTHER" id="PTHR13504:SF40">
    <property type="entry name" value="FIDO DOMAIN-CONTAINING PROTEIN"/>
    <property type="match status" value="1"/>
</dbReference>
<gene>
    <name evidence="4" type="ORF">FSCG_01961</name>
</gene>
<dbReference type="PANTHER" id="PTHR13504">
    <property type="entry name" value="FIDO DOMAIN-CONTAINING PROTEIN DDB_G0283145"/>
    <property type="match status" value="1"/>
</dbReference>
<feature type="active site" evidence="1">
    <location>
        <position position="244"/>
    </location>
</feature>
<feature type="domain" description="Fido" evidence="3">
    <location>
        <begin position="157"/>
        <end position="307"/>
    </location>
</feature>
<dbReference type="Proteomes" id="UP000004925">
    <property type="component" value="Unassembled WGS sequence"/>
</dbReference>
<accession>A0A0M1VX29</accession>
<proteinExistence type="predicted"/>
<evidence type="ECO:0000313" key="4">
    <source>
        <dbReference type="EMBL" id="EEO41248.1"/>
    </source>
</evidence>
<dbReference type="Pfam" id="PF02661">
    <property type="entry name" value="Fic"/>
    <property type="match status" value="1"/>
</dbReference>
<name>A0A0M1VX29_FUSVC</name>
<dbReference type="Gene3D" id="1.10.3290.10">
    <property type="entry name" value="Fido-like domain"/>
    <property type="match status" value="1"/>
</dbReference>
<evidence type="ECO:0000259" key="3">
    <source>
        <dbReference type="PROSITE" id="PS51459"/>
    </source>
</evidence>
<evidence type="ECO:0000256" key="1">
    <source>
        <dbReference type="PIRSR" id="PIRSR640198-1"/>
    </source>
</evidence>
<dbReference type="HOGENOM" id="CLU_051003_0_0_0"/>
<dbReference type="InterPro" id="IPR003812">
    <property type="entry name" value="Fido"/>
</dbReference>
<dbReference type="RefSeq" id="WP_008803610.1">
    <property type="nucleotide sequence ID" value="NZ_KQ235736.1"/>
</dbReference>
<evidence type="ECO:0000313" key="5">
    <source>
        <dbReference type="Proteomes" id="UP000004925"/>
    </source>
</evidence>
<reference evidence="4 5" key="1">
    <citation type="submission" date="2011-10" db="EMBL/GenBank/DDBJ databases">
        <title>The Genome Sequence of Fusobacterium sp. 4_1_13.</title>
        <authorList>
            <consortium name="The Broad Institute Genome Sequencing Platform"/>
            <person name="Earl A."/>
            <person name="Ward D."/>
            <person name="Feldgarden M."/>
            <person name="Gevers D."/>
            <person name="Strauss J."/>
            <person name="Ambrose C."/>
            <person name="Allen-Vercoe E."/>
            <person name="Young S.K."/>
            <person name="Zeng Q."/>
            <person name="Gargeya S."/>
            <person name="Fitzgerald M."/>
            <person name="Haas B."/>
            <person name="Abouelleil A."/>
            <person name="Alvarado L."/>
            <person name="Arachchi H.M."/>
            <person name="Berlin A."/>
            <person name="Brown A."/>
            <person name="Chapman S.B."/>
            <person name="Chen Z."/>
            <person name="Dunbar C."/>
            <person name="Freedman E."/>
            <person name="Gearin G."/>
            <person name="Goldberg J."/>
            <person name="Griggs A."/>
            <person name="Gujja S."/>
            <person name="Heiman D."/>
            <person name="Howarth C."/>
            <person name="Larson L."/>
            <person name="Lui A."/>
            <person name="MacDonald P.J."/>
            <person name="Montmayeur A."/>
            <person name="Murphy C."/>
            <person name="Neiman D."/>
            <person name="Pearson M."/>
            <person name="Priest M."/>
            <person name="Roberts A."/>
            <person name="Saif S."/>
            <person name="Shea T."/>
            <person name="Shenoy N."/>
            <person name="Sisk P."/>
            <person name="Stolte C."/>
            <person name="Sykes S."/>
            <person name="Wortman J."/>
            <person name="Nusbaum C."/>
            <person name="Birren B."/>
        </authorList>
    </citation>
    <scope>NUCLEOTIDE SEQUENCE [LARGE SCALE GENOMIC DNA]</scope>
    <source>
        <strain evidence="4 5">4_1_13</strain>
    </source>
</reference>
<comment type="caution">
    <text evidence="4">The sequence shown here is derived from an EMBL/GenBank/DDBJ whole genome shotgun (WGS) entry which is preliminary data.</text>
</comment>